<dbReference type="GO" id="GO:0005506">
    <property type="term" value="F:iron ion binding"/>
    <property type="evidence" value="ECO:0007669"/>
    <property type="project" value="UniProtKB-UniRule"/>
</dbReference>
<dbReference type="Proteomes" id="UP000078532">
    <property type="component" value="Unassembled WGS sequence"/>
</dbReference>
<dbReference type="PANTHER" id="PTHR36923">
    <property type="entry name" value="FERREDOXIN"/>
    <property type="match status" value="1"/>
</dbReference>
<evidence type="ECO:0000259" key="7">
    <source>
        <dbReference type="PROSITE" id="PS51379"/>
    </source>
</evidence>
<dbReference type="EMBL" id="LYVF01000062">
    <property type="protein sequence ID" value="OAT85481.1"/>
    <property type="molecule type" value="Genomic_DNA"/>
</dbReference>
<proteinExistence type="predicted"/>
<evidence type="ECO:0000256" key="5">
    <source>
        <dbReference type="ARBA" id="ARBA00023014"/>
    </source>
</evidence>
<dbReference type="InterPro" id="IPR017896">
    <property type="entry name" value="4Fe4S_Fe-S-bd"/>
</dbReference>
<accession>A0A1B7LGZ8</accession>
<evidence type="ECO:0000256" key="3">
    <source>
        <dbReference type="ARBA" id="ARBA00022982"/>
    </source>
</evidence>
<dbReference type="Pfam" id="PF13370">
    <property type="entry name" value="Fer4_13"/>
    <property type="match status" value="1"/>
</dbReference>
<keyword evidence="4 6" id="KW-0408">Iron</keyword>
<name>A0A1B7LGZ8_9FIRM</name>
<dbReference type="STRING" id="1838280.A6M21_06080"/>
<sequence>MRVTVDQDLCISCGSCVDTCPEVFDWNGDDKAQAIVDEVPGELEDQAHEAVENCPVNAIAEK</sequence>
<evidence type="ECO:0000256" key="1">
    <source>
        <dbReference type="ARBA" id="ARBA00022448"/>
    </source>
</evidence>
<dbReference type="PROSITE" id="PS51379">
    <property type="entry name" value="4FE4S_FER_2"/>
    <property type="match status" value="1"/>
</dbReference>
<keyword evidence="9" id="KW-1185">Reference proteome</keyword>
<dbReference type="RefSeq" id="WP_066666828.1">
    <property type="nucleotide sequence ID" value="NZ_LYVF01000062.1"/>
</dbReference>
<dbReference type="Gene3D" id="3.30.70.20">
    <property type="match status" value="1"/>
</dbReference>
<dbReference type="PRINTS" id="PR00352">
    <property type="entry name" value="3FE4SFRDOXIN"/>
</dbReference>
<keyword evidence="3 6" id="KW-0249">Electron transport</keyword>
<dbReference type="InterPro" id="IPR001080">
    <property type="entry name" value="3Fe4S_ferredoxin"/>
</dbReference>
<evidence type="ECO:0000256" key="4">
    <source>
        <dbReference type="ARBA" id="ARBA00023004"/>
    </source>
</evidence>
<dbReference type="GO" id="GO:0051536">
    <property type="term" value="F:iron-sulfur cluster binding"/>
    <property type="evidence" value="ECO:0007669"/>
    <property type="project" value="UniProtKB-KW"/>
</dbReference>
<keyword evidence="1 6" id="KW-0813">Transport</keyword>
<gene>
    <name evidence="8" type="ORF">A6M21_06080</name>
</gene>
<feature type="domain" description="4Fe-4S ferredoxin-type" evidence="7">
    <location>
        <begin position="1"/>
        <end position="29"/>
    </location>
</feature>
<dbReference type="PANTHER" id="PTHR36923:SF3">
    <property type="entry name" value="FERREDOXIN"/>
    <property type="match status" value="1"/>
</dbReference>
<protein>
    <recommendedName>
        <fullName evidence="6">Ferredoxin</fullName>
    </recommendedName>
</protein>
<evidence type="ECO:0000256" key="6">
    <source>
        <dbReference type="RuleBase" id="RU368020"/>
    </source>
</evidence>
<keyword evidence="2 6" id="KW-0479">Metal-binding</keyword>
<evidence type="ECO:0000256" key="2">
    <source>
        <dbReference type="ARBA" id="ARBA00022723"/>
    </source>
</evidence>
<keyword evidence="5 6" id="KW-0411">Iron-sulfur</keyword>
<evidence type="ECO:0000313" key="8">
    <source>
        <dbReference type="EMBL" id="OAT85481.1"/>
    </source>
</evidence>
<dbReference type="OrthoDB" id="9803319at2"/>
<organism evidence="8 9">
    <name type="scientific">Desulfotomaculum copahuensis</name>
    <dbReference type="NCBI Taxonomy" id="1838280"/>
    <lineage>
        <taxon>Bacteria</taxon>
        <taxon>Bacillati</taxon>
        <taxon>Bacillota</taxon>
        <taxon>Clostridia</taxon>
        <taxon>Eubacteriales</taxon>
        <taxon>Desulfotomaculaceae</taxon>
        <taxon>Desulfotomaculum</taxon>
    </lineage>
</organism>
<reference evidence="8 9" key="1">
    <citation type="submission" date="2016-04" db="EMBL/GenBank/DDBJ databases">
        <authorList>
            <person name="Evans L.H."/>
            <person name="Alamgir A."/>
            <person name="Owens N."/>
            <person name="Weber N.D."/>
            <person name="Virtaneva K."/>
            <person name="Barbian K."/>
            <person name="Babar A."/>
            <person name="Rosenke K."/>
        </authorList>
    </citation>
    <scope>NUCLEOTIDE SEQUENCE [LARGE SCALE GENOMIC DNA]</scope>
    <source>
        <strain evidence="8 9">LMa1</strain>
    </source>
</reference>
<dbReference type="AlphaFoldDB" id="A0A1B7LGZ8"/>
<dbReference type="GO" id="GO:0009055">
    <property type="term" value="F:electron transfer activity"/>
    <property type="evidence" value="ECO:0007669"/>
    <property type="project" value="UniProtKB-UniRule"/>
</dbReference>
<dbReference type="InterPro" id="IPR017900">
    <property type="entry name" value="4Fe4S_Fe_S_CS"/>
</dbReference>
<comment type="caution">
    <text evidence="8">The sequence shown here is derived from an EMBL/GenBank/DDBJ whole genome shotgun (WGS) entry which is preliminary data.</text>
</comment>
<comment type="function">
    <text evidence="6">Ferredoxins are iron-sulfur proteins that transfer electrons in a wide variety of metabolic reactions.</text>
</comment>
<dbReference type="PROSITE" id="PS00198">
    <property type="entry name" value="4FE4S_FER_1"/>
    <property type="match status" value="1"/>
</dbReference>
<dbReference type="InterPro" id="IPR051269">
    <property type="entry name" value="Fe-S_cluster_ET"/>
</dbReference>
<evidence type="ECO:0000313" key="9">
    <source>
        <dbReference type="Proteomes" id="UP000078532"/>
    </source>
</evidence>
<dbReference type="SUPFAM" id="SSF54862">
    <property type="entry name" value="4Fe-4S ferredoxins"/>
    <property type="match status" value="1"/>
</dbReference>